<accession>A0A135W8L4</accession>
<dbReference type="EMBL" id="LPUR01000016">
    <property type="protein sequence ID" value="KXH81263.1"/>
    <property type="molecule type" value="Genomic_DNA"/>
</dbReference>
<proteinExistence type="predicted"/>
<protein>
    <submittedName>
        <fullName evidence="1">Uncharacterized protein</fullName>
    </submittedName>
</protein>
<dbReference type="AlphaFoldDB" id="A0A135W8L4"/>
<reference evidence="2" key="1">
    <citation type="submission" date="2015-12" db="EMBL/GenBank/DDBJ databases">
        <title>Genome sequence of a biocontrol rhizobacterium Chryseobacterium kwangjuense strain KJ1R5 isolated from pepper (Capsicum annuum L.).</title>
        <authorList>
            <person name="Jeong J.-J."/>
            <person name="Park H."/>
            <person name="Mannaa M."/>
            <person name="Sang M.K."/>
            <person name="Choi I.-G."/>
            <person name="Kim K.D."/>
        </authorList>
    </citation>
    <scope>NUCLEOTIDE SEQUENCE [LARGE SCALE GENOMIC DNA]</scope>
    <source>
        <strain evidence="2">KJ1R5</strain>
    </source>
</reference>
<reference evidence="1 2" key="2">
    <citation type="journal article" date="2016" name="Genome Announc.">
        <title>Draft Genome Sequence of a Biocontrol Rhizobacterium, Chryseobacterium kwangjuense Strain KJ1R5, Isolated from Pepper (Capsicum annuum).</title>
        <authorList>
            <person name="Jeong J.J."/>
            <person name="Park H."/>
            <person name="Park B.H."/>
            <person name="Mannaa M."/>
            <person name="Sang M.K."/>
            <person name="Choi I.G."/>
            <person name="Kim K.D."/>
        </authorList>
    </citation>
    <scope>NUCLEOTIDE SEQUENCE [LARGE SCALE GENOMIC DNA]</scope>
    <source>
        <strain evidence="1 2">KJ1R5</strain>
    </source>
</reference>
<organism evidence="1 2">
    <name type="scientific">Chryseobacterium kwangjuense</name>
    <dbReference type="NCBI Taxonomy" id="267125"/>
    <lineage>
        <taxon>Bacteria</taxon>
        <taxon>Pseudomonadati</taxon>
        <taxon>Bacteroidota</taxon>
        <taxon>Flavobacteriia</taxon>
        <taxon>Flavobacteriales</taxon>
        <taxon>Weeksellaceae</taxon>
        <taxon>Chryseobacterium group</taxon>
        <taxon>Chryseobacterium</taxon>
    </lineage>
</organism>
<dbReference type="Proteomes" id="UP000070513">
    <property type="component" value="Unassembled WGS sequence"/>
</dbReference>
<name>A0A135W8L4_9FLAO</name>
<sequence>MLMSFTGDKEKVIESDGKTILIKDTSKISEADLKKLGELVVGWTFCDTQGISNECKTKSLNHPDVPVQQAQLQKIIDKYNR</sequence>
<gene>
    <name evidence="1" type="ORF">AU378_16255</name>
</gene>
<evidence type="ECO:0000313" key="1">
    <source>
        <dbReference type="EMBL" id="KXH81263.1"/>
    </source>
</evidence>
<evidence type="ECO:0000313" key="2">
    <source>
        <dbReference type="Proteomes" id="UP000070513"/>
    </source>
</evidence>
<comment type="caution">
    <text evidence="1">The sequence shown here is derived from an EMBL/GenBank/DDBJ whole genome shotgun (WGS) entry which is preliminary data.</text>
</comment>